<reference evidence="3 5" key="2">
    <citation type="submission" date="2023-09" db="EMBL/GenBank/DDBJ databases">
        <title>Complete-Gapless Cercospora beticola genome.</title>
        <authorList>
            <person name="Wyatt N.A."/>
            <person name="Spanner R.E."/>
            <person name="Bolton M.D."/>
        </authorList>
    </citation>
    <scope>NUCLEOTIDE SEQUENCE [LARGE SCALE GENOMIC DNA]</scope>
    <source>
        <strain evidence="3">Cb09-40</strain>
    </source>
</reference>
<feature type="domain" description="Heterokaryon incompatibility" evidence="1">
    <location>
        <begin position="102"/>
        <end position="255"/>
    </location>
</feature>
<gene>
    <name evidence="2" type="ORF">CB0940_07484</name>
    <name evidence="3" type="ORF">RHO25_008078</name>
</gene>
<proteinExistence type="predicted"/>
<dbReference type="EMBL" id="LKMD01000108">
    <property type="protein sequence ID" value="PIA88821.1"/>
    <property type="molecule type" value="Genomic_DNA"/>
</dbReference>
<dbReference type="OrthoDB" id="270167at2759"/>
<dbReference type="Pfam" id="PF06985">
    <property type="entry name" value="HET"/>
    <property type="match status" value="1"/>
</dbReference>
<evidence type="ECO:0000313" key="2">
    <source>
        <dbReference type="EMBL" id="PIA88821.1"/>
    </source>
</evidence>
<reference evidence="2 4" key="1">
    <citation type="submission" date="2015-10" db="EMBL/GenBank/DDBJ databases">
        <title>The cercosporin biosynthetic gene cluster was horizontally transferred to several fungal lineages and shown to be expanded in Cercospora beticola based on microsynteny with recipient genomes.</title>
        <authorList>
            <person name="De Jonge R."/>
            <person name="Ebert M.K."/>
            <person name="Suttle J.C."/>
            <person name="Jurick Ii W.M."/>
            <person name="Secor G.A."/>
            <person name="Thomma B.P."/>
            <person name="Van De Peer Y."/>
            <person name="Bolton M.D."/>
        </authorList>
    </citation>
    <scope>NUCLEOTIDE SEQUENCE [LARGE SCALE GENOMIC DNA]</scope>
    <source>
        <strain evidence="2 4">09-40</strain>
    </source>
</reference>
<evidence type="ECO:0000313" key="5">
    <source>
        <dbReference type="Proteomes" id="UP001302367"/>
    </source>
</evidence>
<evidence type="ECO:0000313" key="4">
    <source>
        <dbReference type="Proteomes" id="UP000230605"/>
    </source>
</evidence>
<protein>
    <recommendedName>
        <fullName evidence="1">Heterokaryon incompatibility domain-containing protein</fullName>
    </recommendedName>
</protein>
<keyword evidence="5" id="KW-1185">Reference proteome</keyword>
<dbReference type="PANTHER" id="PTHR24148">
    <property type="entry name" value="ANKYRIN REPEAT DOMAIN-CONTAINING PROTEIN 39 HOMOLOG-RELATED"/>
    <property type="match status" value="1"/>
</dbReference>
<dbReference type="InterPro" id="IPR010730">
    <property type="entry name" value="HET"/>
</dbReference>
<dbReference type="AlphaFoldDB" id="A0A2G5H8G7"/>
<evidence type="ECO:0000313" key="3">
    <source>
        <dbReference type="EMBL" id="WPB03439.1"/>
    </source>
</evidence>
<dbReference type="PANTHER" id="PTHR24148:SF73">
    <property type="entry name" value="HET DOMAIN PROTEIN (AFU_ORTHOLOGUE AFUA_8G01020)"/>
    <property type="match status" value="1"/>
</dbReference>
<dbReference type="InterPro" id="IPR052895">
    <property type="entry name" value="HetReg/Transcr_Mod"/>
</dbReference>
<organism evidence="2 4">
    <name type="scientific">Cercospora beticola</name>
    <name type="common">Sugarbeet leaf spot fungus</name>
    <dbReference type="NCBI Taxonomy" id="122368"/>
    <lineage>
        <taxon>Eukaryota</taxon>
        <taxon>Fungi</taxon>
        <taxon>Dikarya</taxon>
        <taxon>Ascomycota</taxon>
        <taxon>Pezizomycotina</taxon>
        <taxon>Dothideomycetes</taxon>
        <taxon>Dothideomycetidae</taxon>
        <taxon>Mycosphaerellales</taxon>
        <taxon>Mycosphaerellaceae</taxon>
        <taxon>Cercospora</taxon>
    </lineage>
</organism>
<sequence length="698" mass="79654">MASTDENKQATLEAQQLATDIWLITTSEQNREDLFRKAVTALAHSQEEASLILKNLTRIAPELATHFSLRTPAQIYDTPFRIICAGDDGNFPFAPGQPVRQYLAVSYCWRHEDNAWPDDRSTTHSPWPFSKPFVDAILNERGVDSEDGRNVAYRRECIFVDAICIDQTNENEKQGSIAMMDVVYKSCRKLIILLEDVMFSDEEMAIVNCIDHDQIVSGVQGLGHTVKDTDLPLLTRVWRKVEASRWWGRSWCWHEFEVNEPWNDLRCSFYAHCATFVVRNPTRGTFKIKWLQLLFIRAIAAGHTATEEVHSTEELRGDSRWSIADNRISRHGDGHDRRAGSKRSSIMARLYVINDTRSTLTTDLIQIALNLSGLALYYTGKAQLTREEVAFMITTLALSAGEKSPLTLMRDKMLTIDGEESWLSAQVAEFDFSVPSFVLDGITGIHSVTPKAIELDLLFFESPSLSVSSKEVQWAFEIFPENPIATTPPTYRDGLSRSMQVYDDTLWDTPRRTFLAQACNCGLDFIVRLWKQLEREVVHESYNQAMFHRFESNETLRPYAERLVELLASNAKQTGKEHPLFEIVLLFLTWLTDPRSIYYISAFCLRIPCAKDDYALASGIMLRTMEGIEADKLRLAIPTDLIGTSCQMFRVWVLRPKDESDYGEYRIVGKMLLLGEPALVPNEMLRLARRQVVTARSQ</sequence>
<evidence type="ECO:0000259" key="1">
    <source>
        <dbReference type="Pfam" id="PF06985"/>
    </source>
</evidence>
<dbReference type="Proteomes" id="UP000230605">
    <property type="component" value="Chromosome 5"/>
</dbReference>
<dbReference type="EMBL" id="CP134188">
    <property type="protein sequence ID" value="WPB03439.1"/>
    <property type="molecule type" value="Genomic_DNA"/>
</dbReference>
<name>A0A2G5H8G7_CERBT</name>
<accession>A0A2G5H8G7</accession>
<dbReference type="Proteomes" id="UP001302367">
    <property type="component" value="Chromosome 5"/>
</dbReference>